<keyword evidence="2" id="KW-0378">Hydrolase</keyword>
<evidence type="ECO:0000259" key="1">
    <source>
        <dbReference type="Pfam" id="PF00144"/>
    </source>
</evidence>
<reference evidence="3" key="1">
    <citation type="journal article" date="2019" name="Int. J. Syst. Evol. Microbiol.">
        <title>The Global Catalogue of Microorganisms (GCM) 10K type strain sequencing project: providing services to taxonomists for standard genome sequencing and annotation.</title>
        <authorList>
            <consortium name="The Broad Institute Genomics Platform"/>
            <consortium name="The Broad Institute Genome Sequencing Center for Infectious Disease"/>
            <person name="Wu L."/>
            <person name="Ma J."/>
        </authorList>
    </citation>
    <scope>NUCLEOTIDE SEQUENCE [LARGE SCALE GENOMIC DNA]</scope>
    <source>
        <strain evidence="3">TBRC 1826</strain>
    </source>
</reference>
<dbReference type="GO" id="GO:0016787">
    <property type="term" value="F:hydrolase activity"/>
    <property type="evidence" value="ECO:0007669"/>
    <property type="project" value="UniProtKB-KW"/>
</dbReference>
<dbReference type="InterPro" id="IPR006311">
    <property type="entry name" value="TAT_signal"/>
</dbReference>
<gene>
    <name evidence="2" type="ORF">ACFOVU_00635</name>
</gene>
<sequence length="430" mass="45567">MTSRHISRRGFGKGTVAAGIGAALAGTAAGAPAAAAAPRWRATGTAVSALAGFDDAMQTFMQERDVSAGQLAVTYQGRLVLARGYSWTDDTALDVQPTSLFRLASLSKPVTGAAVARLAQEGEIDLSAPIGSLVDLVPPEGGSADPRLGDVTVRRLLHHLGGWDRDSTPDPMFQDFEIADALGVPLPIGRDDVMRYTTGLELDHDPGGTYAYSNYGYLLLGRAIEAVTGGGYRAYVQDNVLGPVGITRMRPGRTAEDHAAPTEVPYRSQYTGTTVLDGSGAKVPAPYGAFNLENMDSHGGWLGSAVDLVRFATVFDTPAATPVLDDTSIEQVFAEPETGVGSGGSYYGFGWQVRPVSSGGTGRNTWHTGSLAGTYTLLVRTYNGMSWAALFNQRDDPSGLSYADIDPLLWEAAREVESWPGGDRFPDYFD</sequence>
<comment type="caution">
    <text evidence="2">The sequence shown here is derived from an EMBL/GenBank/DDBJ whole genome shotgun (WGS) entry which is preliminary data.</text>
</comment>
<protein>
    <submittedName>
        <fullName evidence="2">Serine hydrolase domain-containing protein</fullName>
        <ecNumber evidence="2">3.-.-.-</ecNumber>
    </submittedName>
</protein>
<evidence type="ECO:0000313" key="3">
    <source>
        <dbReference type="Proteomes" id="UP001595847"/>
    </source>
</evidence>
<accession>A0ABV8FGB9</accession>
<dbReference type="Proteomes" id="UP001595847">
    <property type="component" value="Unassembled WGS sequence"/>
</dbReference>
<dbReference type="Gene3D" id="3.40.710.10">
    <property type="entry name" value="DD-peptidase/beta-lactamase superfamily"/>
    <property type="match status" value="1"/>
</dbReference>
<keyword evidence="3" id="KW-1185">Reference proteome</keyword>
<dbReference type="Pfam" id="PF00144">
    <property type="entry name" value="Beta-lactamase"/>
    <property type="match status" value="1"/>
</dbReference>
<dbReference type="SUPFAM" id="SSF56601">
    <property type="entry name" value="beta-lactamase/transpeptidase-like"/>
    <property type="match status" value="1"/>
</dbReference>
<dbReference type="RefSeq" id="WP_378529279.1">
    <property type="nucleotide sequence ID" value="NZ_JBHSBH010000002.1"/>
</dbReference>
<dbReference type="EMBL" id="JBHSBH010000002">
    <property type="protein sequence ID" value="MFC3994403.1"/>
    <property type="molecule type" value="Genomic_DNA"/>
</dbReference>
<proteinExistence type="predicted"/>
<dbReference type="InterPro" id="IPR001466">
    <property type="entry name" value="Beta-lactam-related"/>
</dbReference>
<feature type="domain" description="Beta-lactamase-related" evidence="1">
    <location>
        <begin position="53"/>
        <end position="396"/>
    </location>
</feature>
<dbReference type="PANTHER" id="PTHR46825:SF9">
    <property type="entry name" value="BETA-LACTAMASE-RELATED DOMAIN-CONTAINING PROTEIN"/>
    <property type="match status" value="1"/>
</dbReference>
<dbReference type="InterPro" id="IPR012338">
    <property type="entry name" value="Beta-lactam/transpept-like"/>
</dbReference>
<dbReference type="InterPro" id="IPR050491">
    <property type="entry name" value="AmpC-like"/>
</dbReference>
<evidence type="ECO:0000313" key="2">
    <source>
        <dbReference type="EMBL" id="MFC3994403.1"/>
    </source>
</evidence>
<dbReference type="PROSITE" id="PS51318">
    <property type="entry name" value="TAT"/>
    <property type="match status" value="1"/>
</dbReference>
<dbReference type="PANTHER" id="PTHR46825">
    <property type="entry name" value="D-ALANYL-D-ALANINE-CARBOXYPEPTIDASE/ENDOPEPTIDASE AMPH"/>
    <property type="match status" value="1"/>
</dbReference>
<organism evidence="2 3">
    <name type="scientific">Nocardiopsis sediminis</name>
    <dbReference type="NCBI Taxonomy" id="1778267"/>
    <lineage>
        <taxon>Bacteria</taxon>
        <taxon>Bacillati</taxon>
        <taxon>Actinomycetota</taxon>
        <taxon>Actinomycetes</taxon>
        <taxon>Streptosporangiales</taxon>
        <taxon>Nocardiopsidaceae</taxon>
        <taxon>Nocardiopsis</taxon>
    </lineage>
</organism>
<dbReference type="EC" id="3.-.-.-" evidence="2"/>
<name>A0ABV8FGB9_9ACTN</name>